<evidence type="ECO:0000256" key="7">
    <source>
        <dbReference type="ARBA" id="ARBA00022723"/>
    </source>
</evidence>
<evidence type="ECO:0000313" key="17">
    <source>
        <dbReference type="Proteomes" id="UP000504615"/>
    </source>
</evidence>
<keyword evidence="16" id="KW-0812">Transmembrane</keyword>
<protein>
    <submittedName>
        <fullName evidence="18">Cytochrome P450 4C1-like</fullName>
    </submittedName>
</protein>
<dbReference type="GO" id="GO:0005506">
    <property type="term" value="F:iron ion binding"/>
    <property type="evidence" value="ECO:0007669"/>
    <property type="project" value="InterPro"/>
</dbReference>
<comment type="cofactor">
    <cofactor evidence="1 14">
        <name>heme</name>
        <dbReference type="ChEBI" id="CHEBI:30413"/>
    </cofactor>
</comment>
<evidence type="ECO:0000256" key="13">
    <source>
        <dbReference type="ARBA" id="ARBA00023136"/>
    </source>
</evidence>
<evidence type="ECO:0000313" key="18">
    <source>
        <dbReference type="RefSeq" id="XP_025073480.1"/>
    </source>
</evidence>
<dbReference type="InterPro" id="IPR002401">
    <property type="entry name" value="Cyt_P450_E_grp-I"/>
</dbReference>
<dbReference type="InterPro" id="IPR017972">
    <property type="entry name" value="Cyt_P450_CS"/>
</dbReference>
<dbReference type="GO" id="GO:0004497">
    <property type="term" value="F:monooxygenase activity"/>
    <property type="evidence" value="ECO:0007669"/>
    <property type="project" value="UniProtKB-KW"/>
</dbReference>
<dbReference type="Pfam" id="PF00067">
    <property type="entry name" value="p450"/>
    <property type="match status" value="1"/>
</dbReference>
<keyword evidence="10 15" id="KW-0560">Oxidoreductase</keyword>
<accession>A0A8N1S3V0</accession>
<dbReference type="PRINTS" id="PR00463">
    <property type="entry name" value="EP450I"/>
</dbReference>
<sequence>MIVTMIITFLLFIFILLTYNFYVHYGQNGRFINRIPGPSGYPIIGNLLYFTHLYKDLFKFLISLNQNYSIFKLWLFFTPIVAIRHPDDIEVILRSTTHIEKSFLYKPFQNAVNTGLFTSGGTKWRSRRKILTPTFHFAVLQQFADTIIKKGENMAKCLKNMEDTVVEDLTSFVSEHILNAFCETVIGTSQGLPSLQIPFEDIIQQGTEIMMYRVMRLWLYNDWIFSLTSKGRHQKMLIKMMNAFTQKLISERKLYHERTNGRYLKTSDKTDKTDKNTLAEKDDSETITIKKKRLAMMDMLIAASRENYLTDSDIQEEINTIMIAGTDTTSMTMSYVLLLLAEHKDVQDRVRVEINAAIHKDGGKLIMQSLHNLSYLERCIKETLRLYPVAYVISRITSKDVKLQSYLVPAGTALLINIHGVHRDPNYWPNPEIFDPDRFLPENIQNQHPYSYLPFSAGPRNCIGQRFCFVATEGYVSSSDIQFLFGARRVFKGHSA</sequence>
<keyword evidence="6 14" id="KW-0349">Heme</keyword>
<dbReference type="GO" id="GO:0016705">
    <property type="term" value="F:oxidoreductase activity, acting on paired donors, with incorporation or reduction of molecular oxygen"/>
    <property type="evidence" value="ECO:0007669"/>
    <property type="project" value="InterPro"/>
</dbReference>
<evidence type="ECO:0000256" key="6">
    <source>
        <dbReference type="ARBA" id="ARBA00022617"/>
    </source>
</evidence>
<dbReference type="GO" id="GO:0005789">
    <property type="term" value="C:endoplasmic reticulum membrane"/>
    <property type="evidence" value="ECO:0007669"/>
    <property type="project" value="UniProtKB-SubCell"/>
</dbReference>
<dbReference type="CDD" id="cd20628">
    <property type="entry name" value="CYP4"/>
    <property type="match status" value="1"/>
</dbReference>
<comment type="function">
    <text evidence="2">May be involved in the metabolism of insect hormones and in the breakdown of synthetic insecticides.</text>
</comment>
<dbReference type="PROSITE" id="PS00086">
    <property type="entry name" value="CYTOCHROME_P450"/>
    <property type="match status" value="1"/>
</dbReference>
<evidence type="ECO:0000256" key="4">
    <source>
        <dbReference type="ARBA" id="ARBA00004406"/>
    </source>
</evidence>
<keyword evidence="8" id="KW-0256">Endoplasmic reticulum</keyword>
<dbReference type="AlphaFoldDB" id="A0A8N1S3V0"/>
<dbReference type="PRINTS" id="PR00385">
    <property type="entry name" value="P450"/>
</dbReference>
<dbReference type="PANTHER" id="PTHR24291">
    <property type="entry name" value="CYTOCHROME P450 FAMILY 4"/>
    <property type="match status" value="1"/>
</dbReference>
<dbReference type="GeneID" id="105424757"/>
<keyword evidence="16" id="KW-1133">Transmembrane helix</keyword>
<dbReference type="InterPro" id="IPR001128">
    <property type="entry name" value="Cyt_P450"/>
</dbReference>
<evidence type="ECO:0000256" key="12">
    <source>
        <dbReference type="ARBA" id="ARBA00023033"/>
    </source>
</evidence>
<dbReference type="PANTHER" id="PTHR24291:SF189">
    <property type="entry name" value="CYTOCHROME P450 4C3-RELATED"/>
    <property type="match status" value="1"/>
</dbReference>
<comment type="subcellular location">
    <subcellularLocation>
        <location evidence="4">Endoplasmic reticulum membrane</location>
        <topology evidence="4">Peripheral membrane protein</topology>
    </subcellularLocation>
    <subcellularLocation>
        <location evidence="3">Microsome membrane</location>
        <topology evidence="3">Peripheral membrane protein</topology>
    </subcellularLocation>
</comment>
<feature type="binding site" description="axial binding residue" evidence="14">
    <location>
        <position position="462"/>
    </location>
    <ligand>
        <name>heme</name>
        <dbReference type="ChEBI" id="CHEBI:30413"/>
    </ligand>
    <ligandPart>
        <name>Fe</name>
        <dbReference type="ChEBI" id="CHEBI:18248"/>
    </ligandPart>
</feature>
<feature type="transmembrane region" description="Helical" evidence="16">
    <location>
        <begin position="6"/>
        <end position="25"/>
    </location>
</feature>
<dbReference type="Gene3D" id="1.10.630.10">
    <property type="entry name" value="Cytochrome P450"/>
    <property type="match status" value="1"/>
</dbReference>
<evidence type="ECO:0000256" key="16">
    <source>
        <dbReference type="SAM" id="Phobius"/>
    </source>
</evidence>
<reference evidence="18" key="1">
    <citation type="submission" date="2025-08" db="UniProtKB">
        <authorList>
            <consortium name="RefSeq"/>
        </authorList>
    </citation>
    <scope>IDENTIFICATION</scope>
</reference>
<dbReference type="InterPro" id="IPR050196">
    <property type="entry name" value="Cytochrome_P450_Monoox"/>
</dbReference>
<evidence type="ECO:0000256" key="8">
    <source>
        <dbReference type="ARBA" id="ARBA00022824"/>
    </source>
</evidence>
<dbReference type="Proteomes" id="UP000504615">
    <property type="component" value="Unplaced"/>
</dbReference>
<dbReference type="InterPro" id="IPR036396">
    <property type="entry name" value="Cyt_P450_sf"/>
</dbReference>
<evidence type="ECO:0000256" key="3">
    <source>
        <dbReference type="ARBA" id="ARBA00004174"/>
    </source>
</evidence>
<dbReference type="RefSeq" id="XP_025073480.1">
    <property type="nucleotide sequence ID" value="XM_025217695.1"/>
</dbReference>
<evidence type="ECO:0000256" key="2">
    <source>
        <dbReference type="ARBA" id="ARBA00003690"/>
    </source>
</evidence>
<proteinExistence type="inferred from homology"/>
<evidence type="ECO:0000256" key="14">
    <source>
        <dbReference type="PIRSR" id="PIRSR602401-1"/>
    </source>
</evidence>
<keyword evidence="17" id="KW-1185">Reference proteome</keyword>
<evidence type="ECO:0000256" key="1">
    <source>
        <dbReference type="ARBA" id="ARBA00001971"/>
    </source>
</evidence>
<organism evidence="17 18">
    <name type="scientific">Pogonomyrmex barbatus</name>
    <name type="common">red harvester ant</name>
    <dbReference type="NCBI Taxonomy" id="144034"/>
    <lineage>
        <taxon>Eukaryota</taxon>
        <taxon>Metazoa</taxon>
        <taxon>Ecdysozoa</taxon>
        <taxon>Arthropoda</taxon>
        <taxon>Hexapoda</taxon>
        <taxon>Insecta</taxon>
        <taxon>Pterygota</taxon>
        <taxon>Neoptera</taxon>
        <taxon>Endopterygota</taxon>
        <taxon>Hymenoptera</taxon>
        <taxon>Apocrita</taxon>
        <taxon>Aculeata</taxon>
        <taxon>Formicoidea</taxon>
        <taxon>Formicidae</taxon>
        <taxon>Myrmicinae</taxon>
        <taxon>Pogonomyrmex</taxon>
    </lineage>
</organism>
<dbReference type="SUPFAM" id="SSF48264">
    <property type="entry name" value="Cytochrome P450"/>
    <property type="match status" value="1"/>
</dbReference>
<keyword evidence="12 15" id="KW-0503">Monooxygenase</keyword>
<evidence type="ECO:0000256" key="10">
    <source>
        <dbReference type="ARBA" id="ARBA00023002"/>
    </source>
</evidence>
<comment type="similarity">
    <text evidence="5 15">Belongs to the cytochrome P450 family.</text>
</comment>
<evidence type="ECO:0000256" key="5">
    <source>
        <dbReference type="ARBA" id="ARBA00010617"/>
    </source>
</evidence>
<keyword evidence="11 14" id="KW-0408">Iron</keyword>
<evidence type="ECO:0000256" key="15">
    <source>
        <dbReference type="RuleBase" id="RU000461"/>
    </source>
</evidence>
<name>A0A8N1S3V0_9HYME</name>
<dbReference type="OrthoDB" id="1470350at2759"/>
<gene>
    <name evidence="18" type="primary">LOC105424757</name>
</gene>
<evidence type="ECO:0000256" key="11">
    <source>
        <dbReference type="ARBA" id="ARBA00023004"/>
    </source>
</evidence>
<keyword evidence="9" id="KW-0492">Microsome</keyword>
<keyword evidence="13 16" id="KW-0472">Membrane</keyword>
<keyword evidence="7 14" id="KW-0479">Metal-binding</keyword>
<evidence type="ECO:0000256" key="9">
    <source>
        <dbReference type="ARBA" id="ARBA00022848"/>
    </source>
</evidence>
<dbReference type="GO" id="GO:0020037">
    <property type="term" value="F:heme binding"/>
    <property type="evidence" value="ECO:0007669"/>
    <property type="project" value="InterPro"/>
</dbReference>